<dbReference type="SUPFAM" id="SSF54928">
    <property type="entry name" value="RNA-binding domain, RBD"/>
    <property type="match status" value="1"/>
</dbReference>
<keyword evidence="10" id="KW-1185">Reference proteome</keyword>
<dbReference type="InterPro" id="IPR012677">
    <property type="entry name" value="Nucleotide-bd_a/b_plait_sf"/>
</dbReference>
<evidence type="ECO:0000313" key="9">
    <source>
        <dbReference type="EMBL" id="KAG0668966.1"/>
    </source>
</evidence>
<comment type="caution">
    <text evidence="9">The sequence shown here is derived from an EMBL/GenBank/DDBJ whole genome shotgun (WGS) entry which is preliminary data.</text>
</comment>
<dbReference type="GO" id="GO:0003729">
    <property type="term" value="F:mRNA binding"/>
    <property type="evidence" value="ECO:0007669"/>
    <property type="project" value="InterPro"/>
</dbReference>
<dbReference type="Pfam" id="PF04818">
    <property type="entry name" value="CID"/>
    <property type="match status" value="1"/>
</dbReference>
<dbReference type="EMBL" id="PUHR01000053">
    <property type="protein sequence ID" value="KAG0668966.1"/>
    <property type="molecule type" value="Genomic_DNA"/>
</dbReference>
<dbReference type="Proteomes" id="UP000750334">
    <property type="component" value="Unassembled WGS sequence"/>
</dbReference>
<dbReference type="PROSITE" id="PS50102">
    <property type="entry name" value="RRM"/>
    <property type="match status" value="1"/>
</dbReference>
<accession>A0A9P7BBB7</accession>
<dbReference type="Pfam" id="PF00076">
    <property type="entry name" value="RRM_1"/>
    <property type="match status" value="1"/>
</dbReference>
<evidence type="ECO:0000256" key="2">
    <source>
        <dbReference type="ARBA" id="ARBA00022553"/>
    </source>
</evidence>
<dbReference type="GO" id="GO:0010629">
    <property type="term" value="P:negative regulation of gene expression"/>
    <property type="evidence" value="ECO:0007669"/>
    <property type="project" value="UniProtKB-ARBA"/>
</dbReference>
<feature type="region of interest" description="Disordered" evidence="6">
    <location>
        <begin position="479"/>
        <end position="595"/>
    </location>
</feature>
<dbReference type="SMART" id="SM00360">
    <property type="entry name" value="RRM"/>
    <property type="match status" value="1"/>
</dbReference>
<evidence type="ECO:0000259" key="8">
    <source>
        <dbReference type="PROSITE" id="PS51391"/>
    </source>
</evidence>
<dbReference type="InterPro" id="IPR008942">
    <property type="entry name" value="ENTH_VHS"/>
</dbReference>
<feature type="domain" description="CID" evidence="8">
    <location>
        <begin position="2"/>
        <end position="155"/>
    </location>
</feature>
<dbReference type="PANTHER" id="PTHR15921">
    <property type="entry name" value="PRE-MRNA CLEAVAGE COMPLEX II"/>
    <property type="match status" value="1"/>
</dbReference>
<dbReference type="SUPFAM" id="SSF48464">
    <property type="entry name" value="ENTH/VHS domain"/>
    <property type="match status" value="1"/>
</dbReference>
<proteinExistence type="predicted"/>
<dbReference type="InterPro" id="IPR006569">
    <property type="entry name" value="CID_dom"/>
</dbReference>
<feature type="region of interest" description="Disordered" evidence="6">
    <location>
        <begin position="239"/>
        <end position="294"/>
    </location>
</feature>
<feature type="compositionally biased region" description="Basic and acidic residues" evidence="6">
    <location>
        <begin position="257"/>
        <end position="270"/>
    </location>
</feature>
<evidence type="ECO:0000256" key="6">
    <source>
        <dbReference type="SAM" id="MobiDB-lite"/>
    </source>
</evidence>
<dbReference type="InterPro" id="IPR035979">
    <property type="entry name" value="RBD_domain_sf"/>
</dbReference>
<dbReference type="InterPro" id="IPR045154">
    <property type="entry name" value="PCF11-like"/>
</dbReference>
<reference evidence="9 10" key="1">
    <citation type="submission" date="2020-11" db="EMBL/GenBank/DDBJ databases">
        <title>Kefir isolates.</title>
        <authorList>
            <person name="Marcisauskas S."/>
            <person name="Kim Y."/>
            <person name="Blasche S."/>
        </authorList>
    </citation>
    <scope>NUCLEOTIDE SEQUENCE [LARGE SCALE GENOMIC DNA]</scope>
    <source>
        <strain evidence="9 10">OG2</strain>
    </source>
</reference>
<dbReference type="InterPro" id="IPR000504">
    <property type="entry name" value="RRM_dom"/>
</dbReference>
<keyword evidence="2" id="KW-0597">Phosphoprotein</keyword>
<dbReference type="SMART" id="SM00582">
    <property type="entry name" value="RPR"/>
    <property type="match status" value="1"/>
</dbReference>
<dbReference type="GO" id="GO:0031124">
    <property type="term" value="P:mRNA 3'-end processing"/>
    <property type="evidence" value="ECO:0007669"/>
    <property type="project" value="InterPro"/>
</dbReference>
<gene>
    <name evidence="9" type="ORF">C6P45_004247</name>
</gene>
<feature type="compositionally biased region" description="Polar residues" evidence="6">
    <location>
        <begin position="572"/>
        <end position="595"/>
    </location>
</feature>
<dbReference type="OrthoDB" id="79367at2759"/>
<evidence type="ECO:0000259" key="7">
    <source>
        <dbReference type="PROSITE" id="PS50102"/>
    </source>
</evidence>
<evidence type="ECO:0000256" key="5">
    <source>
        <dbReference type="PROSITE-ProRule" id="PRU00176"/>
    </source>
</evidence>
<protein>
    <recommendedName>
        <fullName evidence="11">Protein NRD1</fullName>
    </recommendedName>
</protein>
<dbReference type="GO" id="GO:0000993">
    <property type="term" value="F:RNA polymerase II complex binding"/>
    <property type="evidence" value="ECO:0007669"/>
    <property type="project" value="InterPro"/>
</dbReference>
<organism evidence="9 10">
    <name type="scientific">Maudiozyma exigua</name>
    <name type="common">Yeast</name>
    <name type="synonym">Kazachstania exigua</name>
    <dbReference type="NCBI Taxonomy" id="34358"/>
    <lineage>
        <taxon>Eukaryota</taxon>
        <taxon>Fungi</taxon>
        <taxon>Dikarya</taxon>
        <taxon>Ascomycota</taxon>
        <taxon>Saccharomycotina</taxon>
        <taxon>Saccharomycetes</taxon>
        <taxon>Saccharomycetales</taxon>
        <taxon>Saccharomycetaceae</taxon>
        <taxon>Maudiozyma</taxon>
    </lineage>
</organism>
<keyword evidence="4" id="KW-0539">Nucleus</keyword>
<feature type="compositionally biased region" description="Polar residues" evidence="6">
    <location>
        <begin position="159"/>
        <end position="171"/>
    </location>
</feature>
<dbReference type="GO" id="GO:0031126">
    <property type="term" value="P:sno(s)RNA 3'-end processing"/>
    <property type="evidence" value="ECO:0007669"/>
    <property type="project" value="UniProtKB-ARBA"/>
</dbReference>
<sequence>MSNIENLEDFKTTLDSFKDLKSGISGSRIKKLTTYALEHVSDEKNLIQSIIDYARNCNNSHKLGALYIIDSVGRAYLDEARAKDQYIKSTASEGTFAHGVFVLGENIQNLLEDSINKSDSDHKEKIRMLIDIWDRSGLFQKSSLNAIRATCFSVEDIPNPSQKQPETNTEQSLEDYPDAPTERVKYILSNLSKYDFSGVPEFVVPSLITSTDPAERDLALQQLLTEMNQKFAFVERQTQEVQNTDGRAHVHVTTEYGSRRAREKQSKDTNPRSPRMNNARVQSNPNDENQYYNSNTAEYDGLRHNRDFGTNNHHLYPDETNVPQNPHYRPKPVSYDNSLPPDTIKVYSRTLFIGGVPMNMKEWDLANLIRPFAEVQSVILNHGRKHAFVKVYSRIEAENAFRNFNKDGALPLRTRWGVGFGPRDCCDYQTGSSKIPLHRLTDADKKWSVEAQWGGTGGQPLETGIVFEEPDIIVGEGISSKSMSQKMPTDSNLHGPSSRSELQYNNGPNMYNQGVVPPHVQQGMYGQVPPPPPPPQMVQGQPDMYNSNNTMSPVPPANPYPQMTSAPPPVPQTNNFQQETRPPVQGQSNIDPTAQLNSLMSMINQQQQQQQQ</sequence>
<comment type="subcellular location">
    <subcellularLocation>
        <location evidence="1">Nucleus</location>
    </subcellularLocation>
</comment>
<feature type="compositionally biased region" description="Polar residues" evidence="6">
    <location>
        <begin position="271"/>
        <end position="294"/>
    </location>
</feature>
<dbReference type="AlphaFoldDB" id="A0A9P7BBB7"/>
<evidence type="ECO:0000256" key="3">
    <source>
        <dbReference type="ARBA" id="ARBA00022884"/>
    </source>
</evidence>
<evidence type="ECO:0008006" key="11">
    <source>
        <dbReference type="Google" id="ProtNLM"/>
    </source>
</evidence>
<dbReference type="PROSITE" id="PS51391">
    <property type="entry name" value="CID"/>
    <property type="match status" value="1"/>
</dbReference>
<dbReference type="Gene3D" id="3.30.70.330">
    <property type="match status" value="1"/>
</dbReference>
<evidence type="ECO:0000256" key="1">
    <source>
        <dbReference type="ARBA" id="ARBA00004123"/>
    </source>
</evidence>
<dbReference type="CDD" id="cd16984">
    <property type="entry name" value="CID_Nrd1_like"/>
    <property type="match status" value="1"/>
</dbReference>
<dbReference type="Gene3D" id="1.25.40.90">
    <property type="match status" value="1"/>
</dbReference>
<dbReference type="GO" id="GO:0005849">
    <property type="term" value="C:mRNA cleavage factor complex"/>
    <property type="evidence" value="ECO:0007669"/>
    <property type="project" value="TreeGrafter"/>
</dbReference>
<feature type="compositionally biased region" description="Polar residues" evidence="6">
    <location>
        <begin position="479"/>
        <end position="512"/>
    </location>
</feature>
<evidence type="ECO:0000313" key="10">
    <source>
        <dbReference type="Proteomes" id="UP000750334"/>
    </source>
</evidence>
<dbReference type="Pfam" id="PF21380">
    <property type="entry name" value="Nrd1-Seb1_dom2"/>
    <property type="match status" value="1"/>
</dbReference>
<dbReference type="InterPro" id="IPR048892">
    <property type="entry name" value="Nrd1_Seb1_dom2"/>
</dbReference>
<dbReference type="GO" id="GO:0006369">
    <property type="term" value="P:termination of RNA polymerase II transcription"/>
    <property type="evidence" value="ECO:0007669"/>
    <property type="project" value="InterPro"/>
</dbReference>
<feature type="region of interest" description="Disordered" evidence="6">
    <location>
        <begin position="156"/>
        <end position="178"/>
    </location>
</feature>
<dbReference type="GO" id="GO:0005737">
    <property type="term" value="C:cytoplasm"/>
    <property type="evidence" value="ECO:0007669"/>
    <property type="project" value="TreeGrafter"/>
</dbReference>
<dbReference type="PANTHER" id="PTHR15921:SF3">
    <property type="entry name" value="PRE-MRNA CLEAVAGE COMPLEX 2 PROTEIN PCF11"/>
    <property type="match status" value="1"/>
</dbReference>
<name>A0A9P7BBB7_MAUEX</name>
<dbReference type="FunFam" id="3.30.70.330:FF:000397">
    <property type="entry name" value="RNA binding protein Nrd1"/>
    <property type="match status" value="1"/>
</dbReference>
<feature type="domain" description="RRM" evidence="7">
    <location>
        <begin position="349"/>
        <end position="419"/>
    </location>
</feature>
<evidence type="ECO:0000256" key="4">
    <source>
        <dbReference type="ARBA" id="ARBA00023242"/>
    </source>
</evidence>
<keyword evidence="3 5" id="KW-0694">RNA-binding</keyword>